<feature type="region of interest" description="Disordered" evidence="1">
    <location>
        <begin position="153"/>
        <end position="210"/>
    </location>
</feature>
<evidence type="ECO:0000313" key="4">
    <source>
        <dbReference type="Proteomes" id="UP000186817"/>
    </source>
</evidence>
<name>A0A1Q9DYW9_SYMMI</name>
<gene>
    <name evidence="3" type="ORF">AK812_SmicGene16979</name>
</gene>
<comment type="caution">
    <text evidence="3">The sequence shown here is derived from an EMBL/GenBank/DDBJ whole genome shotgun (WGS) entry which is preliminary data.</text>
</comment>
<evidence type="ECO:0000256" key="1">
    <source>
        <dbReference type="SAM" id="MobiDB-lite"/>
    </source>
</evidence>
<dbReference type="EMBL" id="LSRX01000330">
    <property type="protein sequence ID" value="OLQ00363.1"/>
    <property type="molecule type" value="Genomic_DNA"/>
</dbReference>
<evidence type="ECO:0000256" key="2">
    <source>
        <dbReference type="SAM" id="Phobius"/>
    </source>
</evidence>
<organism evidence="3 4">
    <name type="scientific">Symbiodinium microadriaticum</name>
    <name type="common">Dinoflagellate</name>
    <name type="synonym">Zooxanthella microadriatica</name>
    <dbReference type="NCBI Taxonomy" id="2951"/>
    <lineage>
        <taxon>Eukaryota</taxon>
        <taxon>Sar</taxon>
        <taxon>Alveolata</taxon>
        <taxon>Dinophyceae</taxon>
        <taxon>Suessiales</taxon>
        <taxon>Symbiodiniaceae</taxon>
        <taxon>Symbiodinium</taxon>
    </lineage>
</organism>
<sequence length="210" mass="23093">MSDRNPTADVHDSSQEAATSPATSFKLWTRSLAKPQHPKLEAVNPASLTDASVMWRLRDRKPAVNKGFVKFNTKADETTAVQSAFSMCLLWDLVTMAMFMKAWHLQRVAAFLPFPVPLSLLLLVLMVLVKAEGKGASLIGALRGARYVSKPHLDDTNGDPCSLSQEEDDDDDDDDDCDDGRIPNQSRKDSIDGTGCKVRVEQVGEKDGMK</sequence>
<keyword evidence="2" id="KW-0472">Membrane</keyword>
<dbReference type="AlphaFoldDB" id="A0A1Q9DYW9"/>
<feature type="region of interest" description="Disordered" evidence="1">
    <location>
        <begin position="1"/>
        <end position="22"/>
    </location>
</feature>
<keyword evidence="4" id="KW-1185">Reference proteome</keyword>
<keyword evidence="2" id="KW-1133">Transmembrane helix</keyword>
<dbReference type="Proteomes" id="UP000186817">
    <property type="component" value="Unassembled WGS sequence"/>
</dbReference>
<proteinExistence type="predicted"/>
<reference evidence="3 4" key="1">
    <citation type="submission" date="2016-02" db="EMBL/GenBank/DDBJ databases">
        <title>Genome analysis of coral dinoflagellate symbionts highlights evolutionary adaptations to a symbiotic lifestyle.</title>
        <authorList>
            <person name="Aranda M."/>
            <person name="Li Y."/>
            <person name="Liew Y.J."/>
            <person name="Baumgarten S."/>
            <person name="Simakov O."/>
            <person name="Wilson M."/>
            <person name="Piel J."/>
            <person name="Ashoor H."/>
            <person name="Bougouffa S."/>
            <person name="Bajic V.B."/>
            <person name="Ryu T."/>
            <person name="Ravasi T."/>
            <person name="Bayer T."/>
            <person name="Micklem G."/>
            <person name="Kim H."/>
            <person name="Bhak J."/>
            <person name="Lajeunesse T.C."/>
            <person name="Voolstra C.R."/>
        </authorList>
    </citation>
    <scope>NUCLEOTIDE SEQUENCE [LARGE SCALE GENOMIC DNA]</scope>
    <source>
        <strain evidence="3 4">CCMP2467</strain>
    </source>
</reference>
<feature type="transmembrane region" description="Helical" evidence="2">
    <location>
        <begin position="109"/>
        <end position="129"/>
    </location>
</feature>
<feature type="compositionally biased region" description="Basic and acidic residues" evidence="1">
    <location>
        <begin position="198"/>
        <end position="210"/>
    </location>
</feature>
<evidence type="ECO:0000313" key="3">
    <source>
        <dbReference type="EMBL" id="OLQ00363.1"/>
    </source>
</evidence>
<feature type="compositionally biased region" description="Acidic residues" evidence="1">
    <location>
        <begin position="165"/>
        <end position="178"/>
    </location>
</feature>
<keyword evidence="2" id="KW-0812">Transmembrane</keyword>
<protein>
    <submittedName>
        <fullName evidence="3">Uncharacterized protein</fullName>
    </submittedName>
</protein>
<accession>A0A1Q9DYW9</accession>